<dbReference type="Proteomes" id="UP000027644">
    <property type="component" value="Unassembled WGS sequence"/>
</dbReference>
<keyword evidence="2 4" id="KW-0812">Transmembrane</keyword>
<evidence type="ECO:0000256" key="1">
    <source>
        <dbReference type="ARBA" id="ARBA00022723"/>
    </source>
</evidence>
<dbReference type="InterPro" id="IPR041166">
    <property type="entry name" value="Rubredoxin_2"/>
</dbReference>
<evidence type="ECO:0000259" key="5">
    <source>
        <dbReference type="Pfam" id="PF18073"/>
    </source>
</evidence>
<feature type="domain" description="LapB rubredoxin metal binding" evidence="5">
    <location>
        <begin position="362"/>
        <end position="389"/>
    </location>
</feature>
<dbReference type="EMBL" id="AVQL01000456">
    <property type="protein sequence ID" value="KEP99943.1"/>
    <property type="molecule type" value="Genomic_DNA"/>
</dbReference>
<keyword evidence="2" id="KW-1003">Cell membrane</keyword>
<protein>
    <recommendedName>
        <fullName evidence="2">Lipopolysaccharide assembly protein B</fullName>
    </recommendedName>
</protein>
<reference evidence="6 7" key="1">
    <citation type="journal article" date="2014" name="PLoS Genet.">
        <title>Hidden diversity in honey bee gut symbionts detected by single-cell genomics.</title>
        <authorList>
            <person name="Engel P."/>
            <person name="Stepanauskas R."/>
            <person name="Moran N."/>
        </authorList>
    </citation>
    <scope>NUCLEOTIDE SEQUENCE [LARGE SCALE GENOMIC DNA]</scope>
    <source>
        <strain evidence="6 7">SCGC AB-598-J21</strain>
    </source>
</reference>
<dbReference type="Gene3D" id="1.25.40.10">
    <property type="entry name" value="Tetratricopeptide repeat domain"/>
    <property type="match status" value="1"/>
</dbReference>
<evidence type="ECO:0000313" key="7">
    <source>
        <dbReference type="Proteomes" id="UP000027644"/>
    </source>
</evidence>
<feature type="topological domain" description="Cytoplasmic" evidence="2">
    <location>
        <begin position="28"/>
        <end position="394"/>
    </location>
</feature>
<dbReference type="InterPro" id="IPR019734">
    <property type="entry name" value="TPR_rpt"/>
</dbReference>
<comment type="caution">
    <text evidence="6">The sequence shown here is derived from an EMBL/GenBank/DDBJ whole genome shotgun (WGS) entry which is preliminary data.</text>
</comment>
<dbReference type="Pfam" id="PF18073">
    <property type="entry name" value="Zn_ribbon_LapB"/>
    <property type="match status" value="1"/>
</dbReference>
<feature type="transmembrane region" description="Helical" evidence="4">
    <location>
        <begin position="6"/>
        <end position="27"/>
    </location>
</feature>
<dbReference type="GO" id="GO:0009898">
    <property type="term" value="C:cytoplasmic side of plasma membrane"/>
    <property type="evidence" value="ECO:0007669"/>
    <property type="project" value="UniProtKB-UniRule"/>
</dbReference>
<dbReference type="NCBIfam" id="NF008755">
    <property type="entry name" value="PRK11788.1-3"/>
    <property type="match status" value="1"/>
</dbReference>
<dbReference type="Pfam" id="PF13176">
    <property type="entry name" value="TPR_7"/>
    <property type="match status" value="1"/>
</dbReference>
<accession>A0A074VXE9</accession>
<keyword evidence="6" id="KW-0808">Transferase</keyword>
<dbReference type="GO" id="GO:0016740">
    <property type="term" value="F:transferase activity"/>
    <property type="evidence" value="ECO:0007669"/>
    <property type="project" value="UniProtKB-KW"/>
</dbReference>
<feature type="binding site" evidence="2">
    <location>
        <position position="381"/>
    </location>
    <ligand>
        <name>Fe cation</name>
        <dbReference type="ChEBI" id="CHEBI:24875"/>
    </ligand>
</feature>
<dbReference type="AlphaFoldDB" id="A0A074VXE9"/>
<keyword evidence="2" id="KW-0997">Cell inner membrane</keyword>
<comment type="subcellular location">
    <subcellularLocation>
        <location evidence="2">Cell inner membrane</location>
        <topology evidence="2">Single-pass membrane protein</topology>
        <orientation evidence="2">Cytoplasmic side</orientation>
    </subcellularLocation>
</comment>
<keyword evidence="2 3" id="KW-0802">TPR repeat</keyword>
<dbReference type="HAMAP" id="MF_00994">
    <property type="entry name" value="LPS_assembly_LapB"/>
    <property type="match status" value="1"/>
</dbReference>
<keyword evidence="1 2" id="KW-0479">Metal-binding</keyword>
<comment type="function">
    <text evidence="2">Modulates cellular lipopolysaccharide (LPS) levels by regulating LpxC, which is involved in lipid A biosynthesis. May act by modulating the proteolytic activity of FtsH towards LpxC. May also coordinate assembly of proteins involved in LPS synthesis at the plasma membrane.</text>
</comment>
<dbReference type="GO" id="GO:0005506">
    <property type="term" value="F:iron ion binding"/>
    <property type="evidence" value="ECO:0007669"/>
    <property type="project" value="UniProtKB-UniRule"/>
</dbReference>
<evidence type="ECO:0000256" key="4">
    <source>
        <dbReference type="SAM" id="Phobius"/>
    </source>
</evidence>
<dbReference type="Pfam" id="PF13432">
    <property type="entry name" value="TPR_16"/>
    <property type="match status" value="1"/>
</dbReference>
<feature type="binding site" evidence="2">
    <location>
        <position position="378"/>
    </location>
    <ligand>
        <name>Fe cation</name>
        <dbReference type="ChEBI" id="CHEBI:24875"/>
    </ligand>
</feature>
<dbReference type="SMART" id="SM00028">
    <property type="entry name" value="TPR"/>
    <property type="match status" value="3"/>
</dbReference>
<keyword evidence="2 4" id="KW-0472">Membrane</keyword>
<gene>
    <name evidence="2" type="primary">lapB</name>
    <name evidence="6" type="ORF">SASC598J21_023800</name>
</gene>
<dbReference type="SUPFAM" id="SSF48452">
    <property type="entry name" value="TPR-like"/>
    <property type="match status" value="2"/>
</dbReference>
<feature type="binding site" evidence="2">
    <location>
        <position position="364"/>
    </location>
    <ligand>
        <name>Fe cation</name>
        <dbReference type="ChEBI" id="CHEBI:24875"/>
    </ligand>
</feature>
<dbReference type="InterPro" id="IPR011990">
    <property type="entry name" value="TPR-like_helical_dom_sf"/>
</dbReference>
<comment type="similarity">
    <text evidence="2">Belongs to the LapB family.</text>
</comment>
<evidence type="ECO:0000256" key="3">
    <source>
        <dbReference type="PROSITE-ProRule" id="PRU00339"/>
    </source>
</evidence>
<dbReference type="GO" id="GO:0046890">
    <property type="term" value="P:regulation of lipid biosynthetic process"/>
    <property type="evidence" value="ECO:0007669"/>
    <property type="project" value="UniProtKB-UniRule"/>
</dbReference>
<keyword evidence="2" id="KW-0408">Iron</keyword>
<sequence length="394" mass="45213">MDSNDFWMWLAPVILLPVFFAMGWFAARVDMRAVLKQAKAIPEGFYKSLDALAENKSAVAVRELAEVVDQQNDARQSTYELHLTLGKLYRQRGENDKAIALHQKLLELPETIAERRDIVAFELGQDYQAAGLVDRAEQILVGLLNGSKARQARQILLNIYQQDRDWEKAIKLAEELSTGDQTYQFEIAQFYCELAQLALYQSEYNKAREYIFQALAVNRKCSRANMILGDVELKQQNFQAAVDAYSAIEKQNYEYLSLVGERLYDAYDGMNKAADGLEVLIGFAQTFPQLDLSGVIYEKSLPVYGEDRATEIVIDLVRRKPTLTGTYRLLGVLQNTISSKWKAEVDMMRSVVGMQMQKSVMYRCRHCHFKSQVFFWHCPACNKWETFTPNRIDV</sequence>
<evidence type="ECO:0000313" key="6">
    <source>
        <dbReference type="EMBL" id="KEP99943.1"/>
    </source>
</evidence>
<dbReference type="PROSITE" id="PS50005">
    <property type="entry name" value="TPR"/>
    <property type="match status" value="1"/>
</dbReference>
<feature type="binding site" evidence="2">
    <location>
        <position position="367"/>
    </location>
    <ligand>
        <name>Fe cation</name>
        <dbReference type="ChEBI" id="CHEBI:24875"/>
    </ligand>
</feature>
<keyword evidence="2" id="KW-0677">Repeat</keyword>
<dbReference type="InterPro" id="IPR030865">
    <property type="entry name" value="LapB"/>
</dbReference>
<evidence type="ECO:0000256" key="2">
    <source>
        <dbReference type="HAMAP-Rule" id="MF_00994"/>
    </source>
</evidence>
<organism evidence="6 7">
    <name type="scientific">Snodgrassella alvi SCGC AB-598-J21</name>
    <dbReference type="NCBI Taxonomy" id="1385367"/>
    <lineage>
        <taxon>Bacteria</taxon>
        <taxon>Pseudomonadati</taxon>
        <taxon>Pseudomonadota</taxon>
        <taxon>Betaproteobacteria</taxon>
        <taxon>Neisseriales</taxon>
        <taxon>Neisseriaceae</taxon>
        <taxon>Snodgrassella</taxon>
    </lineage>
</organism>
<keyword evidence="2 4" id="KW-1133">Transmembrane helix</keyword>
<feature type="repeat" description="TPR" evidence="3">
    <location>
        <begin position="79"/>
        <end position="112"/>
    </location>
</feature>
<dbReference type="GO" id="GO:0008653">
    <property type="term" value="P:lipopolysaccharide metabolic process"/>
    <property type="evidence" value="ECO:0007669"/>
    <property type="project" value="InterPro"/>
</dbReference>
<proteinExistence type="inferred from homology"/>
<name>A0A074VXE9_9NEIS</name>